<organism evidence="6 7">
    <name type="scientific">Patiria miniata</name>
    <name type="common">Bat star</name>
    <name type="synonym">Asterina miniata</name>
    <dbReference type="NCBI Taxonomy" id="46514"/>
    <lineage>
        <taxon>Eukaryota</taxon>
        <taxon>Metazoa</taxon>
        <taxon>Echinodermata</taxon>
        <taxon>Eleutherozoa</taxon>
        <taxon>Asterozoa</taxon>
        <taxon>Asteroidea</taxon>
        <taxon>Valvatacea</taxon>
        <taxon>Valvatida</taxon>
        <taxon>Asterinidae</taxon>
        <taxon>Patiria</taxon>
    </lineage>
</organism>
<dbReference type="Pfam" id="PF01150">
    <property type="entry name" value="GDA1_CD39"/>
    <property type="match status" value="1"/>
</dbReference>
<evidence type="ECO:0000256" key="4">
    <source>
        <dbReference type="PIRSR" id="PIRSR600407-2"/>
    </source>
</evidence>
<dbReference type="GO" id="GO:0016787">
    <property type="term" value="F:hydrolase activity"/>
    <property type="evidence" value="ECO:0007669"/>
    <property type="project" value="UniProtKB-KW"/>
</dbReference>
<keyword evidence="2" id="KW-0378">Hydrolase</keyword>
<feature type="active site" description="Proton acceptor" evidence="3">
    <location>
        <position position="214"/>
    </location>
</feature>
<dbReference type="RefSeq" id="XP_038074610.1">
    <property type="nucleotide sequence ID" value="XM_038218682.1"/>
</dbReference>
<protein>
    <recommendedName>
        <fullName evidence="8">Ectonucleoside triphosphate diphosphohydrolase 5</fullName>
    </recommendedName>
</protein>
<dbReference type="GO" id="GO:0005524">
    <property type="term" value="F:ATP binding"/>
    <property type="evidence" value="ECO:0007669"/>
    <property type="project" value="UniProtKB-KW"/>
</dbReference>
<evidence type="ECO:0000256" key="5">
    <source>
        <dbReference type="SAM" id="Phobius"/>
    </source>
</evidence>
<dbReference type="PANTHER" id="PTHR11782:SF127">
    <property type="entry name" value="NTPASE, ISOFORM F"/>
    <property type="match status" value="1"/>
</dbReference>
<comment type="similarity">
    <text evidence="1">Belongs to the GDA1/CD39 NTPase family.</text>
</comment>
<dbReference type="Proteomes" id="UP000887568">
    <property type="component" value="Unplaced"/>
</dbReference>
<dbReference type="InterPro" id="IPR000407">
    <property type="entry name" value="GDA1_CD39_NTPase"/>
</dbReference>
<feature type="binding site" evidence="4">
    <location>
        <begin position="246"/>
        <end position="250"/>
    </location>
    <ligand>
        <name>ATP</name>
        <dbReference type="ChEBI" id="CHEBI:30616"/>
    </ligand>
</feature>
<sequence length="492" mass="54286">MPGAKMTPGQIRPNYKLISVLVVTGVTLFLIYTSVHNGTPFGRALVPGPKVSLSRTHGDWLADGYRTFSSDDIAWNEMLQDLLTNSDFYGVMFDAGSTGTRVHVFHFQNDINGGPPILVSEIFNKTKHGLGEFADSPQEAVEVVSNLLSVAMKSIPSEFWASTPVALKATAGLRLLPHSKAQALLDAVYELFLQSPLHVESKNNTVAIIDGIHEGEFVWFTVNFLKGVLGSPDHSTNTTGVLDLGGGSTQITFAPRHQETIDEGRPLGLIKQFRFMKDTFLLYTHSYLGLGLKEARLETLKLEQQKMGLGSVASTQAHEESGVDTNLSTVCLPLNVKATWEFAGVTHETRSSNGLDMVDIFTSCSDVTKEFMGDKVYRPKEIENRSFYTSSYFLGKGVESGLITREFGGIVRVKEFTRVAKEACKSYDASNPFLCMDLVYINTLLTHGYGFNSETELVMNERIRGFEISWALGATIDLLHTHWDSNQQTAKS</sequence>
<dbReference type="Gene3D" id="3.30.420.40">
    <property type="match status" value="1"/>
</dbReference>
<evidence type="ECO:0000256" key="3">
    <source>
        <dbReference type="PIRSR" id="PIRSR600407-1"/>
    </source>
</evidence>
<dbReference type="Gene3D" id="3.30.420.150">
    <property type="entry name" value="Exopolyphosphatase. Domain 2"/>
    <property type="match status" value="1"/>
</dbReference>
<reference evidence="6" key="1">
    <citation type="submission" date="2022-11" db="UniProtKB">
        <authorList>
            <consortium name="EnsemblMetazoa"/>
        </authorList>
    </citation>
    <scope>IDENTIFICATION</scope>
</reference>
<dbReference type="OMA" id="FCFDANL"/>
<dbReference type="EnsemblMetazoa" id="XM_038218682.1">
    <property type="protein sequence ID" value="XP_038074610.1"/>
    <property type="gene ID" value="LOC119742584"/>
</dbReference>
<keyword evidence="5" id="KW-1133">Transmembrane helix</keyword>
<dbReference type="CDD" id="cd24046">
    <property type="entry name" value="ASKHA_NBD_NTPDase5-like"/>
    <property type="match status" value="1"/>
</dbReference>
<keyword evidence="5" id="KW-0472">Membrane</keyword>
<keyword evidence="4" id="KW-0547">Nucleotide-binding</keyword>
<evidence type="ECO:0000313" key="6">
    <source>
        <dbReference type="EnsemblMetazoa" id="XP_038074610.1"/>
    </source>
</evidence>
<feature type="transmembrane region" description="Helical" evidence="5">
    <location>
        <begin position="15"/>
        <end position="35"/>
    </location>
</feature>
<keyword evidence="7" id="KW-1185">Reference proteome</keyword>
<accession>A0A914BFH3</accession>
<dbReference type="OrthoDB" id="6372431at2759"/>
<dbReference type="AlphaFoldDB" id="A0A914BFH3"/>
<keyword evidence="5" id="KW-0812">Transmembrane</keyword>
<evidence type="ECO:0000256" key="1">
    <source>
        <dbReference type="ARBA" id="ARBA00009283"/>
    </source>
</evidence>
<keyword evidence="4" id="KW-0067">ATP-binding</keyword>
<dbReference type="PANTHER" id="PTHR11782">
    <property type="entry name" value="ADENOSINE/GUANOSINE DIPHOSPHATASE"/>
    <property type="match status" value="1"/>
</dbReference>
<evidence type="ECO:0008006" key="8">
    <source>
        <dbReference type="Google" id="ProtNLM"/>
    </source>
</evidence>
<evidence type="ECO:0000313" key="7">
    <source>
        <dbReference type="Proteomes" id="UP000887568"/>
    </source>
</evidence>
<evidence type="ECO:0000256" key="2">
    <source>
        <dbReference type="ARBA" id="ARBA00022801"/>
    </source>
</evidence>
<name>A0A914BFH3_PATMI</name>
<proteinExistence type="inferred from homology"/>
<dbReference type="GeneID" id="119742584"/>